<evidence type="ECO:0000313" key="3">
    <source>
        <dbReference type="Proteomes" id="UP000030108"/>
    </source>
</evidence>
<dbReference type="EMBL" id="JATN01000321">
    <property type="protein sequence ID" value="EUC58926.1"/>
    <property type="molecule type" value="Genomic_DNA"/>
</dbReference>
<feature type="region of interest" description="Disordered" evidence="1">
    <location>
        <begin position="193"/>
        <end position="222"/>
    </location>
</feature>
<feature type="compositionally biased region" description="Polar residues" evidence="1">
    <location>
        <begin position="46"/>
        <end position="57"/>
    </location>
</feature>
<feature type="region of interest" description="Disordered" evidence="1">
    <location>
        <begin position="1"/>
        <end position="34"/>
    </location>
</feature>
<reference evidence="3" key="1">
    <citation type="journal article" date="2014" name="Genome Announc.">
        <title>Draft genome sequence of the plant-pathogenic soil fungus Rhizoctonia solani anastomosis group 3 strain Rhs1AP.</title>
        <authorList>
            <person name="Cubeta M.A."/>
            <person name="Thomas E."/>
            <person name="Dean R.A."/>
            <person name="Jabaji S."/>
            <person name="Neate S.M."/>
            <person name="Tavantzis S."/>
            <person name="Toda T."/>
            <person name="Vilgalys R."/>
            <person name="Bharathan N."/>
            <person name="Fedorova-Abrams N."/>
            <person name="Pakala S.B."/>
            <person name="Pakala S.M."/>
            <person name="Zafar N."/>
            <person name="Joardar V."/>
            <person name="Losada L."/>
            <person name="Nierman W.C."/>
        </authorList>
    </citation>
    <scope>NUCLEOTIDE SEQUENCE [LARGE SCALE GENOMIC DNA]</scope>
    <source>
        <strain evidence="3">AG-3</strain>
    </source>
</reference>
<feature type="non-terminal residue" evidence="2">
    <location>
        <position position="2015"/>
    </location>
</feature>
<feature type="region of interest" description="Disordered" evidence="1">
    <location>
        <begin position="46"/>
        <end position="107"/>
    </location>
</feature>
<feature type="compositionally biased region" description="Low complexity" evidence="1">
    <location>
        <begin position="83"/>
        <end position="96"/>
    </location>
</feature>
<proteinExistence type="predicted"/>
<feature type="compositionally biased region" description="Polar residues" evidence="1">
    <location>
        <begin position="8"/>
        <end position="30"/>
    </location>
</feature>
<feature type="compositionally biased region" description="Low complexity" evidence="1">
    <location>
        <begin position="198"/>
        <end position="211"/>
    </location>
</feature>
<evidence type="ECO:0000256" key="1">
    <source>
        <dbReference type="SAM" id="MobiDB-lite"/>
    </source>
</evidence>
<feature type="compositionally biased region" description="Low complexity" evidence="1">
    <location>
        <begin position="58"/>
        <end position="71"/>
    </location>
</feature>
<feature type="region of interest" description="Disordered" evidence="1">
    <location>
        <begin position="236"/>
        <end position="264"/>
    </location>
</feature>
<gene>
    <name evidence="2" type="ORF">RSOL_284550</name>
</gene>
<accession>A0A0A1UKI6</accession>
<evidence type="ECO:0000313" key="2">
    <source>
        <dbReference type="EMBL" id="EUC58926.1"/>
    </source>
</evidence>
<dbReference type="OrthoDB" id="3238634at2759"/>
<comment type="caution">
    <text evidence="2">The sequence shown here is derived from an EMBL/GenBank/DDBJ whole genome shotgun (WGS) entry which is preliminary data.</text>
</comment>
<organism evidence="2 3">
    <name type="scientific">Rhizoctonia solani AG-3 Rhs1AP</name>
    <dbReference type="NCBI Taxonomy" id="1086054"/>
    <lineage>
        <taxon>Eukaryota</taxon>
        <taxon>Fungi</taxon>
        <taxon>Dikarya</taxon>
        <taxon>Basidiomycota</taxon>
        <taxon>Agaricomycotina</taxon>
        <taxon>Agaricomycetes</taxon>
        <taxon>Cantharellales</taxon>
        <taxon>Ceratobasidiaceae</taxon>
        <taxon>Rhizoctonia</taxon>
    </lineage>
</organism>
<protein>
    <submittedName>
        <fullName evidence="2">Uncharacterized protein</fullName>
    </submittedName>
</protein>
<name>A0A0A1UKI6_9AGAM</name>
<feature type="region of interest" description="Disordered" evidence="1">
    <location>
        <begin position="1522"/>
        <end position="1547"/>
    </location>
</feature>
<sequence length="2015" mass="226465">MPPAAHNLSDSPVSNISYGSLRTVDSSGSSLLPGAANAVDITWGTLASGNSTTRAGQSSRASTESRARTPSNLMQHRAPSPPSSVSSIPDVQQSAPVSPPYSPPSLQQHVLEQPLDTMLYVHLKSGPHLFQPQPAPPNEPDPPLQTIQQTLKEPGTVNPITLLHDPLPSDYQDQLRPLQQELIAQPAFGLMQQLKAARSSSSRSTPQPTSPVNTSGGTPIRERMLSPLSNLAFQSDRAMSPEQQTIDEPEAERNRPGRAHRQPIMFPNRDVHLKQLTDLVGSVGDLSTTSGEHTIDQLLLNPSHDLYKHVFVTCLMHRFYRPLDPSTTIWILMDRSTDPTLWRPQPNDGEPVPTHVLGLLELPDEDITLLIWGKCKMVADARVRIQLTFYDSAARLHSEELMEGYVNVVWDHVRSSIPVEYQVEARPTVKATWTEYFLSMSEPELKMAFCQMISTVVHELPFDVSLNHGPPVQPVWAVEMVQAQIRELLGQVARNKLRLQDIVSGHGSVPGCIYIHGDSFETDGSGVGDVPDELDVPEEANEPQAPLDSLWDRTEAWVNQRAALQSMGESNWYLRAGSEMVYPARAATSQRAPSTDTEIDTDQQSFIKSTHSLFIDSHGCTHTARIAYWQQLRESTPSVECISVMTTHLWLSSLLAQPTRNVFYIDPLLATALVQRYNEDPLVMEENVPELFERQKLWPRMGSTVNILALIHLQGLLEPDSGELSWFLLDMKAANGRVRSVELLLPPCTSYNKERFASLVTRLIGALNCVLPRRTLVAYSSKVHQQTNTLILPQPFTQESVVLVMMAYVLGKMLGQPVHSVNSAAMRQGICFYYNQALRIREPDLSFPWHGLTDWDGELLTEENAEEVRQKRFNLASNREPSPFETFPRQRSFSAAVATAGPSEPFFLELSQTRSDHPEGILVGTSGRSVEELEKATFFGHYPSFPDDDEFPDTSPEGSCILSLAEFVALIHSIGGPESKDAHMLLLTGKHNGKRITLDWLKDVTYPLPEWIFAGFDLDSLSLTCYRAPKFLEAGSYNPYPNRALSLTNRNELTVNIDGERIEMHTCPNFCIMTFGANNQFRLLVFFPGCRNRVGRLWRNIPRESEMSDWYHAFRSALLIVRAQVPHHWQHAVERTIEALPTTYQMAADQANHGGGQRSFVGHRIEPHILNLVFPVLRAIINTTPHLAKYRGYFFHLCGINLKLATMNIHGREDSNPLNYAFLIFRFIDWYAQNPHDIIADVGLALNVHRPSLPEELKRSTLLWRYGPLRELLRLGYQKPHQDRYCLSYVVSGARAIPLSAARLRAGIIKFQAYMKDMLATYRHRDKSVGANFTVNEALGMGHREKFTSQMNAFQEVMAVIDTYGLRTEVRLTAWGANRYMKMDARDPLDRLIGAKAILCYPTQTLVNFKVMLSKGWSSIIARQGRLPLASRRSPEVVLLTSVIAYWLKSLVKRPDEMSATTQMVHNLYLAETAERHGLPFLRTPALDEDGLRVSYLVEAEKYKIVYHSNVIVPGGNRIKSSRAVRGGNPMQPTIASRPPSPAGDQEHVPLWGQESERFLQTLVNVHLPHALWTMFPKDRFRPDIQVNNLKKPFKLASWSRIVDHLNTTTEIAGKFIPSFNMLFPEDWSTDETEGQLARYDRDLLQRIRDHVSTKPVEERSLYSQELRKRILALFATKPYGTGYVVIVGCTNGGRDNICPDVRLQPAMRAPAAVILISVEQFREPAHNLMNSVVGALKGGNVEVYFWHMCVSDAMNNNVEYYLWLSSLPSHAVLYVFFLTETVLNGGWVTSLSDTRWWVPEVQLLNTIFNRDPVWNSCYQNIRHSYLFILSCGGNFSPAGEKAGLAQEITDWMSATQIFNHTLAVLNPRLIISEILGFYALLVMELSIYNQPFLDALVQAYCRDESAAAHTDFLWLTGGFAPKVLRDSSGSKIGGMSPPNLCKPTCTANGSGRIKLGRGQEYVWKTQCCHNVFVLLIPQGVILPEEHRLGGRSYVLVDWPGELKFTLQNVNAPSS</sequence>
<dbReference type="Proteomes" id="UP000030108">
    <property type="component" value="Unassembled WGS sequence"/>
</dbReference>